<keyword evidence="3" id="KW-1185">Reference proteome</keyword>
<organism evidence="2 3">
    <name type="scientific">Neolewinella antarctica</name>
    <dbReference type="NCBI Taxonomy" id="442734"/>
    <lineage>
        <taxon>Bacteria</taxon>
        <taxon>Pseudomonadati</taxon>
        <taxon>Bacteroidota</taxon>
        <taxon>Saprospiria</taxon>
        <taxon>Saprospirales</taxon>
        <taxon>Lewinellaceae</taxon>
        <taxon>Neolewinella</taxon>
    </lineage>
</organism>
<name>A0ABX0XCJ1_9BACT</name>
<comment type="caution">
    <text evidence="2">The sequence shown here is derived from an EMBL/GenBank/DDBJ whole genome shotgun (WGS) entry which is preliminary data.</text>
</comment>
<accession>A0ABX0XCJ1</accession>
<feature type="chain" id="PRO_5046285024" evidence="1">
    <location>
        <begin position="23"/>
        <end position="166"/>
    </location>
</feature>
<evidence type="ECO:0000256" key="1">
    <source>
        <dbReference type="SAM" id="SignalP"/>
    </source>
</evidence>
<evidence type="ECO:0000313" key="3">
    <source>
        <dbReference type="Proteomes" id="UP000770785"/>
    </source>
</evidence>
<dbReference type="PANTHER" id="PTHR34309">
    <property type="entry name" value="SLR1406 PROTEIN"/>
    <property type="match status" value="1"/>
</dbReference>
<sequence length="166" mass="17347">MNKLIKTIFSAVLLLMVCSVSAQNVVPSYDLTQTGALELAEQARLEAQKLDKNVSVAVLNGSGVTILLLKGDNVGPHNTEASRRKAYAALSTKTPSFELMQKAAADPTAHNLNTLPELLLLGGGVPVWKDGNLVGSLGVSGAGGGQGDHDVARKAVENLGFTIEKK</sequence>
<dbReference type="InterPro" id="IPR038084">
    <property type="entry name" value="PduO/GlcC-like_sf"/>
</dbReference>
<dbReference type="InterPro" id="IPR052517">
    <property type="entry name" value="GlcG_carb_metab_protein"/>
</dbReference>
<dbReference type="Proteomes" id="UP000770785">
    <property type="component" value="Unassembled WGS sequence"/>
</dbReference>
<dbReference type="PANTHER" id="PTHR34309:SF1">
    <property type="entry name" value="PROTEIN GLCG"/>
    <property type="match status" value="1"/>
</dbReference>
<protein>
    <submittedName>
        <fullName evidence="2">Uncharacterized protein GlcG (DUF336 family)</fullName>
    </submittedName>
</protein>
<gene>
    <name evidence="2" type="ORF">GGR27_002290</name>
</gene>
<evidence type="ECO:0000313" key="2">
    <source>
        <dbReference type="EMBL" id="NJC26780.1"/>
    </source>
</evidence>
<reference evidence="2 3" key="1">
    <citation type="submission" date="2020-03" db="EMBL/GenBank/DDBJ databases">
        <title>Genomic Encyclopedia of Type Strains, Phase IV (KMG-IV): sequencing the most valuable type-strain genomes for metagenomic binning, comparative biology and taxonomic classification.</title>
        <authorList>
            <person name="Goeker M."/>
        </authorList>
    </citation>
    <scope>NUCLEOTIDE SEQUENCE [LARGE SCALE GENOMIC DNA]</scope>
    <source>
        <strain evidence="2 3">DSM 105096</strain>
    </source>
</reference>
<dbReference type="EMBL" id="JAATJH010000003">
    <property type="protein sequence ID" value="NJC26780.1"/>
    <property type="molecule type" value="Genomic_DNA"/>
</dbReference>
<dbReference type="Gene3D" id="3.30.450.150">
    <property type="entry name" value="Haem-degrading domain"/>
    <property type="match status" value="1"/>
</dbReference>
<dbReference type="SUPFAM" id="SSF143744">
    <property type="entry name" value="GlcG-like"/>
    <property type="match status" value="1"/>
</dbReference>
<keyword evidence="1" id="KW-0732">Signal</keyword>
<proteinExistence type="predicted"/>
<dbReference type="InterPro" id="IPR005624">
    <property type="entry name" value="PduO/GlcC-like"/>
</dbReference>
<dbReference type="Pfam" id="PF03928">
    <property type="entry name" value="HbpS-like"/>
    <property type="match status" value="1"/>
</dbReference>
<feature type="signal peptide" evidence="1">
    <location>
        <begin position="1"/>
        <end position="22"/>
    </location>
</feature>